<dbReference type="AlphaFoldDB" id="A0AAW5JRC4"/>
<reference evidence="1" key="1">
    <citation type="submission" date="2022-06" db="EMBL/GenBank/DDBJ databases">
        <title>Isolation of gut microbiota from human fecal samples.</title>
        <authorList>
            <person name="Pamer E.G."/>
            <person name="Barat B."/>
            <person name="Waligurski E."/>
            <person name="Medina S."/>
            <person name="Paddock L."/>
            <person name="Mostad J."/>
        </authorList>
    </citation>
    <scope>NUCLEOTIDE SEQUENCE</scope>
    <source>
        <strain evidence="1">DFI.9.91</strain>
    </source>
</reference>
<comment type="caution">
    <text evidence="1">The sequence shown here is derived from an EMBL/GenBank/DDBJ whole genome shotgun (WGS) entry which is preliminary data.</text>
</comment>
<accession>A0AAW5JRC4</accession>
<evidence type="ECO:0000313" key="1">
    <source>
        <dbReference type="EMBL" id="MCQ4771687.1"/>
    </source>
</evidence>
<evidence type="ECO:0000313" key="2">
    <source>
        <dbReference type="Proteomes" id="UP001204562"/>
    </source>
</evidence>
<dbReference type="EMBL" id="JANFYS010000042">
    <property type="protein sequence ID" value="MCQ4771687.1"/>
    <property type="molecule type" value="Genomic_DNA"/>
</dbReference>
<sequence length="47" mass="5300">MRIVCERDGRRITFAPALPYWLEETEGLGELDCDVESEKATGQDGEL</sequence>
<proteinExistence type="predicted"/>
<dbReference type="Proteomes" id="UP001204562">
    <property type="component" value="Unassembled WGS sequence"/>
</dbReference>
<name>A0AAW5JRC4_9FIRM</name>
<evidence type="ECO:0008006" key="3">
    <source>
        <dbReference type="Google" id="ProtNLM"/>
    </source>
</evidence>
<gene>
    <name evidence="1" type="ORF">NE579_14675</name>
</gene>
<dbReference type="RefSeq" id="WP_256304788.1">
    <property type="nucleotide sequence ID" value="NZ_JANFYS010000042.1"/>
</dbReference>
<organism evidence="1 2">
    <name type="scientific">Intestinimonas massiliensis</name>
    <name type="common">ex Afouda et al. 2020</name>
    <dbReference type="NCBI Taxonomy" id="1673721"/>
    <lineage>
        <taxon>Bacteria</taxon>
        <taxon>Bacillati</taxon>
        <taxon>Bacillota</taxon>
        <taxon>Clostridia</taxon>
        <taxon>Eubacteriales</taxon>
        <taxon>Intestinimonas</taxon>
    </lineage>
</organism>
<protein>
    <recommendedName>
        <fullName evidence="3">AbrB/MazE/SpoVT family DNA-binding domain-containing protein</fullName>
    </recommendedName>
</protein>